<proteinExistence type="predicted"/>
<feature type="compositionally biased region" description="Polar residues" evidence="9">
    <location>
        <begin position="15"/>
        <end position="26"/>
    </location>
</feature>
<evidence type="ECO:0000256" key="3">
    <source>
        <dbReference type="ARBA" id="ARBA00022630"/>
    </source>
</evidence>
<sequence>MSSKWKVALNALRATKSQSGTPSSSIPTTRAPTPALPARISEQLATELYELVIDHLGFSGDIQALLACNIVCRAWHPRSQHLLRRLLVCRPRPLSGIVHGGYGGINCAVANPGTQGGVIYGATDGVYLGAADGSRRRLAPLRNVICVEVFPDANLFVCIADSELLSMPLWPLLTNPYRETDMTRISKRRQLTPGDPEFVMHQRGLLSATMGSDSDPKLPPGMVLGPDGKPCKACSSGAAFKAWRPPTTKAAAVGAAATAAVASNSCPPDKDQLGNATWTFLHTAAAYYPTNPTPNQRAQMLALIGSLPALYPCSHCAEDFGERVKENPPDVSGRAGLSQWFCERHNEVNEKLGKAAFDCSKTDERWKQGPADGSCD</sequence>
<keyword evidence="4 8" id="KW-0274">FAD</keyword>
<evidence type="ECO:0000259" key="10">
    <source>
        <dbReference type="PROSITE" id="PS51324"/>
    </source>
</evidence>
<comment type="catalytic activity">
    <reaction evidence="8">
        <text>2 R'C(R)SH + O2 = R'C(R)S-S(R)CR' + H2O2</text>
        <dbReference type="Rhea" id="RHEA:17357"/>
        <dbReference type="ChEBI" id="CHEBI:15379"/>
        <dbReference type="ChEBI" id="CHEBI:16240"/>
        <dbReference type="ChEBI" id="CHEBI:16520"/>
        <dbReference type="ChEBI" id="CHEBI:17412"/>
        <dbReference type="EC" id="1.8.3.2"/>
    </reaction>
</comment>
<protein>
    <recommendedName>
        <fullName evidence="8">Sulfhydryl oxidase</fullName>
        <ecNumber evidence="8">1.8.3.2</ecNumber>
    </recommendedName>
</protein>
<feature type="region of interest" description="Disordered" evidence="9">
    <location>
        <begin position="14"/>
        <end position="33"/>
    </location>
</feature>
<organism evidence="11 12">
    <name type="scientific">Mycena chlorophos</name>
    <name type="common">Agaric fungus</name>
    <name type="synonym">Agaricus chlorophos</name>
    <dbReference type="NCBI Taxonomy" id="658473"/>
    <lineage>
        <taxon>Eukaryota</taxon>
        <taxon>Fungi</taxon>
        <taxon>Dikarya</taxon>
        <taxon>Basidiomycota</taxon>
        <taxon>Agaricomycotina</taxon>
        <taxon>Agaricomycetes</taxon>
        <taxon>Agaricomycetidae</taxon>
        <taxon>Agaricales</taxon>
        <taxon>Marasmiineae</taxon>
        <taxon>Mycenaceae</taxon>
        <taxon>Mycena</taxon>
    </lineage>
</organism>
<dbReference type="Proteomes" id="UP000613580">
    <property type="component" value="Unassembled WGS sequence"/>
</dbReference>
<reference evidence="11" key="1">
    <citation type="submission" date="2020-05" db="EMBL/GenBank/DDBJ databases">
        <title>Mycena genomes resolve the evolution of fungal bioluminescence.</title>
        <authorList>
            <person name="Tsai I.J."/>
        </authorList>
    </citation>
    <scope>NUCLEOTIDE SEQUENCE</scope>
    <source>
        <strain evidence="11">110903Hualien_Pintung</strain>
    </source>
</reference>
<dbReference type="GO" id="GO:0005758">
    <property type="term" value="C:mitochondrial intermembrane space"/>
    <property type="evidence" value="ECO:0007669"/>
    <property type="project" value="UniProtKB-SubCell"/>
</dbReference>
<comment type="subcellular location">
    <subcellularLocation>
        <location evidence="2">Mitochondrion intermembrane space</location>
    </subcellularLocation>
</comment>
<evidence type="ECO:0000313" key="11">
    <source>
        <dbReference type="EMBL" id="KAF7308286.1"/>
    </source>
</evidence>
<evidence type="ECO:0000256" key="1">
    <source>
        <dbReference type="ARBA" id="ARBA00001974"/>
    </source>
</evidence>
<dbReference type="PANTHER" id="PTHR12645">
    <property type="entry name" value="ALR/ERV"/>
    <property type="match status" value="1"/>
</dbReference>
<gene>
    <name evidence="11" type="ORF">HMN09_00676600</name>
</gene>
<evidence type="ECO:0000313" key="12">
    <source>
        <dbReference type="Proteomes" id="UP000613580"/>
    </source>
</evidence>
<evidence type="ECO:0000256" key="6">
    <source>
        <dbReference type="ARBA" id="ARBA00023128"/>
    </source>
</evidence>
<dbReference type="AlphaFoldDB" id="A0A8H6SZI5"/>
<keyword evidence="7" id="KW-1015">Disulfide bond</keyword>
<keyword evidence="5 8" id="KW-0560">Oxidoreductase</keyword>
<dbReference type="GO" id="GO:0050660">
    <property type="term" value="F:flavin adenine dinucleotide binding"/>
    <property type="evidence" value="ECO:0007669"/>
    <property type="project" value="TreeGrafter"/>
</dbReference>
<evidence type="ECO:0000256" key="7">
    <source>
        <dbReference type="ARBA" id="ARBA00023157"/>
    </source>
</evidence>
<keyword evidence="6" id="KW-0496">Mitochondrion</keyword>
<feature type="domain" description="ERV/ALR sulfhydryl oxidase" evidence="10">
    <location>
        <begin position="266"/>
        <end position="366"/>
    </location>
</feature>
<comment type="caution">
    <text evidence="11">The sequence shown here is derived from an EMBL/GenBank/DDBJ whole genome shotgun (WGS) entry which is preliminary data.</text>
</comment>
<accession>A0A8H6SZI5</accession>
<dbReference type="InterPro" id="IPR017905">
    <property type="entry name" value="ERV/ALR_sulphydryl_oxidase"/>
</dbReference>
<dbReference type="GO" id="GO:0016971">
    <property type="term" value="F:flavin-dependent sulfhydryl oxidase activity"/>
    <property type="evidence" value="ECO:0007669"/>
    <property type="project" value="InterPro"/>
</dbReference>
<keyword evidence="3 8" id="KW-0285">Flavoprotein</keyword>
<comment type="cofactor">
    <cofactor evidence="1 8">
        <name>FAD</name>
        <dbReference type="ChEBI" id="CHEBI:57692"/>
    </cofactor>
</comment>
<evidence type="ECO:0000256" key="5">
    <source>
        <dbReference type="ARBA" id="ARBA00023002"/>
    </source>
</evidence>
<dbReference type="PANTHER" id="PTHR12645:SF0">
    <property type="entry name" value="FAD-LINKED SULFHYDRYL OXIDASE ALR"/>
    <property type="match status" value="1"/>
</dbReference>
<dbReference type="EMBL" id="JACAZE010000008">
    <property type="protein sequence ID" value="KAF7308286.1"/>
    <property type="molecule type" value="Genomic_DNA"/>
</dbReference>
<keyword evidence="12" id="KW-1185">Reference proteome</keyword>
<evidence type="ECO:0000256" key="8">
    <source>
        <dbReference type="RuleBase" id="RU371123"/>
    </source>
</evidence>
<dbReference type="PROSITE" id="PS51324">
    <property type="entry name" value="ERV_ALR"/>
    <property type="match status" value="1"/>
</dbReference>
<name>A0A8H6SZI5_MYCCL</name>
<dbReference type="SUPFAM" id="SSF69000">
    <property type="entry name" value="FAD-dependent thiol oxidase"/>
    <property type="match status" value="1"/>
</dbReference>
<dbReference type="EC" id="1.8.3.2" evidence="8"/>
<dbReference type="InterPro" id="IPR039799">
    <property type="entry name" value="ALR/ERV"/>
</dbReference>
<dbReference type="Gene3D" id="1.20.120.310">
    <property type="entry name" value="ERV/ALR sulfhydryl oxidase domain"/>
    <property type="match status" value="1"/>
</dbReference>
<dbReference type="FunFam" id="1.20.120.310:FF:000003">
    <property type="entry name" value="Sulfhydryl oxidase"/>
    <property type="match status" value="1"/>
</dbReference>
<dbReference type="OrthoDB" id="17199at2759"/>
<evidence type="ECO:0000256" key="9">
    <source>
        <dbReference type="SAM" id="MobiDB-lite"/>
    </source>
</evidence>
<evidence type="ECO:0000256" key="2">
    <source>
        <dbReference type="ARBA" id="ARBA00004569"/>
    </source>
</evidence>
<dbReference type="Pfam" id="PF04777">
    <property type="entry name" value="Evr1_Alr"/>
    <property type="match status" value="1"/>
</dbReference>
<evidence type="ECO:0000256" key="4">
    <source>
        <dbReference type="ARBA" id="ARBA00022827"/>
    </source>
</evidence>
<dbReference type="InterPro" id="IPR036774">
    <property type="entry name" value="ERV/ALR_sulphydryl_oxid_sf"/>
</dbReference>